<evidence type="ECO:0008006" key="4">
    <source>
        <dbReference type="Google" id="ProtNLM"/>
    </source>
</evidence>
<gene>
    <name evidence="2" type="ORF">BOTBODRAFT_190741</name>
</gene>
<organism evidence="2 3">
    <name type="scientific">Botryobasidium botryosum (strain FD-172 SS1)</name>
    <dbReference type="NCBI Taxonomy" id="930990"/>
    <lineage>
        <taxon>Eukaryota</taxon>
        <taxon>Fungi</taxon>
        <taxon>Dikarya</taxon>
        <taxon>Basidiomycota</taxon>
        <taxon>Agaricomycotina</taxon>
        <taxon>Agaricomycetes</taxon>
        <taxon>Cantharellales</taxon>
        <taxon>Botryobasidiaceae</taxon>
        <taxon>Botryobasidium</taxon>
    </lineage>
</organism>
<dbReference type="HOGENOM" id="CLU_019841_1_0_1"/>
<evidence type="ECO:0000313" key="2">
    <source>
        <dbReference type="EMBL" id="KDQ09952.1"/>
    </source>
</evidence>
<evidence type="ECO:0000313" key="3">
    <source>
        <dbReference type="Proteomes" id="UP000027195"/>
    </source>
</evidence>
<dbReference type="AlphaFoldDB" id="A0A067MDK4"/>
<dbReference type="EMBL" id="KL198072">
    <property type="protein sequence ID" value="KDQ09952.1"/>
    <property type="molecule type" value="Genomic_DNA"/>
</dbReference>
<feature type="region of interest" description="Disordered" evidence="1">
    <location>
        <begin position="175"/>
        <end position="201"/>
    </location>
</feature>
<name>A0A067MDK4_BOTB1</name>
<reference evidence="3" key="1">
    <citation type="journal article" date="2014" name="Proc. Natl. Acad. Sci. U.S.A.">
        <title>Extensive sampling of basidiomycete genomes demonstrates inadequacy of the white-rot/brown-rot paradigm for wood decay fungi.</title>
        <authorList>
            <person name="Riley R."/>
            <person name="Salamov A.A."/>
            <person name="Brown D.W."/>
            <person name="Nagy L.G."/>
            <person name="Floudas D."/>
            <person name="Held B.W."/>
            <person name="Levasseur A."/>
            <person name="Lombard V."/>
            <person name="Morin E."/>
            <person name="Otillar R."/>
            <person name="Lindquist E.A."/>
            <person name="Sun H."/>
            <person name="LaButti K.M."/>
            <person name="Schmutz J."/>
            <person name="Jabbour D."/>
            <person name="Luo H."/>
            <person name="Baker S.E."/>
            <person name="Pisabarro A.G."/>
            <person name="Walton J.D."/>
            <person name="Blanchette R.A."/>
            <person name="Henrissat B."/>
            <person name="Martin F."/>
            <person name="Cullen D."/>
            <person name="Hibbett D.S."/>
            <person name="Grigoriev I.V."/>
        </authorList>
    </citation>
    <scope>NUCLEOTIDE SEQUENCE [LARGE SCALE GENOMIC DNA]</scope>
    <source>
        <strain evidence="3">FD-172 SS1</strain>
    </source>
</reference>
<accession>A0A067MDK4</accession>
<protein>
    <recommendedName>
        <fullName evidence="4">Alpha-type protein kinase domain-containing protein</fullName>
    </recommendedName>
</protein>
<dbReference type="InParanoid" id="A0A067MDK4"/>
<dbReference type="Proteomes" id="UP000027195">
    <property type="component" value="Unassembled WGS sequence"/>
</dbReference>
<sequence>MAGNPSQLSPSPADSSQPPSSISACSKCGTVNEWVFCSGLTTPRNWGRWYQRCSKCNAWHWWPRQPLDVEALPPDVQYRMAVEQSLQTANAKEKGIVCGNPGCHGKRKSMPQRGNVACLNDPRLCSTCCQSNGGCGLAAHAPVKTVRPSPIQQKSFARPPTPAFSQSFANAVLHASPPQNPLKRKYQSDDSADDGGTVDFHIWNKDRSEPIKFRVPHPRGARFVLKAQTEYLKLRDVHLPDGLVEYYDPPARDWINMPITIGVDTKSSKVLYFRVPGVSDGVGFPSRGDGTTSATPDPVKVASPINSHLTQTPYAPGTKFPLTYTCDMAPAMRHMIDAMKSYREDDTCLKAELAKAFPGIDIKLATFYRHRNHFAKADKAGMVEAFECAGWSADGKWADLVAAVERLNRARSPSLSLPPSLPPSPSPSPSIPEIVAMHTVFQRVWRTFDDGTAGCEYYEDHLFDTFITTPPVIVGSRKDIFSASFDMTGHGPEVNCLAKQFRLTGDLIHHADQNNFEKSFGNAVSFSIRDAAGLYGGDTALIKFRQFAYNQGVEIYNIMFANTFLLECPSVDGAGPVWLCQDIIPATTKITALGTEQIGSDACLRDKTLHAFMHFTHAALERARKHPNPPIIEGQYIPFFNHFQGMLASASQAFCAADIQSPIGFDDGKCLCVFDVFSHDYLNHDFFKFMRDHVCTDMCHVLGLKQLHG</sequence>
<evidence type="ECO:0000256" key="1">
    <source>
        <dbReference type="SAM" id="MobiDB-lite"/>
    </source>
</evidence>
<keyword evidence="3" id="KW-1185">Reference proteome</keyword>
<proteinExistence type="predicted"/>